<comment type="caution">
    <text evidence="1">The sequence shown here is derived from an EMBL/GenBank/DDBJ whole genome shotgun (WGS) entry which is preliminary data.</text>
</comment>
<accession>A0AAD2FUQ6</accession>
<gene>
    <name evidence="1" type="ORF">CYCCA115_LOCUS14547</name>
</gene>
<dbReference type="Gene3D" id="3.90.550.10">
    <property type="entry name" value="Spore Coat Polysaccharide Biosynthesis Protein SpsA, Chain A"/>
    <property type="match status" value="1"/>
</dbReference>
<evidence type="ECO:0000313" key="2">
    <source>
        <dbReference type="Proteomes" id="UP001295423"/>
    </source>
</evidence>
<keyword evidence="2" id="KW-1185">Reference proteome</keyword>
<dbReference type="InterPro" id="IPR029044">
    <property type="entry name" value="Nucleotide-diphossugar_trans"/>
</dbReference>
<sequence>MGSINMDAVLDSSIWQISHQEVKEKATSKDTMHVAVGIHLDGTKDQTGFMDEWEVQLKSLVIHSPIDYHLHIHIIVNQAALQSIRERIQKHSLTEIRSRNYIRMTCYPVDDYEAEWNELIYNSTNKTPFNTAKKIYTIGAYYRLIADRVLPLDLVNVIYMDTDVVLNSNLNALYPYLDSEKHMEWIQIGSTYCSGFMIMNLKEFPRHFWRKMDELARQKTNFAGVHDQYLLRLVRESLPPESTGILPKEWNVHYSDHHRDQSRIVDQEIAYWHFNGIRNQRRGFWHRDYDFMCRMDVSVECPRDSSNETTLERFRQSWPIADFYVRIPWLWVRYMAMSLIPTGEEGYLLAFAVVGT</sequence>
<dbReference type="InterPro" id="IPR002495">
    <property type="entry name" value="Glyco_trans_8"/>
</dbReference>
<protein>
    <submittedName>
        <fullName evidence="1">Uncharacterized protein</fullName>
    </submittedName>
</protein>
<reference evidence="1" key="1">
    <citation type="submission" date="2023-08" db="EMBL/GenBank/DDBJ databases">
        <authorList>
            <person name="Audoor S."/>
            <person name="Bilcke G."/>
        </authorList>
    </citation>
    <scope>NUCLEOTIDE SEQUENCE</scope>
</reference>
<dbReference type="AlphaFoldDB" id="A0AAD2FUQ6"/>
<dbReference type="Proteomes" id="UP001295423">
    <property type="component" value="Unassembled WGS sequence"/>
</dbReference>
<dbReference type="SUPFAM" id="SSF53448">
    <property type="entry name" value="Nucleotide-diphospho-sugar transferases"/>
    <property type="match status" value="1"/>
</dbReference>
<proteinExistence type="predicted"/>
<dbReference type="GO" id="GO:0016757">
    <property type="term" value="F:glycosyltransferase activity"/>
    <property type="evidence" value="ECO:0007669"/>
    <property type="project" value="InterPro"/>
</dbReference>
<organism evidence="1 2">
    <name type="scientific">Cylindrotheca closterium</name>
    <dbReference type="NCBI Taxonomy" id="2856"/>
    <lineage>
        <taxon>Eukaryota</taxon>
        <taxon>Sar</taxon>
        <taxon>Stramenopiles</taxon>
        <taxon>Ochrophyta</taxon>
        <taxon>Bacillariophyta</taxon>
        <taxon>Bacillariophyceae</taxon>
        <taxon>Bacillariophycidae</taxon>
        <taxon>Bacillariales</taxon>
        <taxon>Bacillariaceae</taxon>
        <taxon>Cylindrotheca</taxon>
    </lineage>
</organism>
<name>A0AAD2FUQ6_9STRA</name>
<evidence type="ECO:0000313" key="1">
    <source>
        <dbReference type="EMBL" id="CAJ1953949.1"/>
    </source>
</evidence>
<dbReference type="Pfam" id="PF01501">
    <property type="entry name" value="Glyco_transf_8"/>
    <property type="match status" value="1"/>
</dbReference>
<dbReference type="EMBL" id="CAKOGP040001847">
    <property type="protein sequence ID" value="CAJ1953949.1"/>
    <property type="molecule type" value="Genomic_DNA"/>
</dbReference>